<reference evidence="2" key="1">
    <citation type="submission" date="2021-03" db="EMBL/GenBank/DDBJ databases">
        <title>Draft genome sequence of rust myrtle Austropuccinia psidii MF-1, a brazilian biotype.</title>
        <authorList>
            <person name="Quecine M.C."/>
            <person name="Pachon D.M.R."/>
            <person name="Bonatelli M.L."/>
            <person name="Correr F.H."/>
            <person name="Franceschini L.M."/>
            <person name="Leite T.F."/>
            <person name="Margarido G.R.A."/>
            <person name="Almeida C.A."/>
            <person name="Ferrarezi J.A."/>
            <person name="Labate C.A."/>
        </authorList>
    </citation>
    <scope>NUCLEOTIDE SEQUENCE</scope>
    <source>
        <strain evidence="2">MF-1</strain>
    </source>
</reference>
<feature type="region of interest" description="Disordered" evidence="1">
    <location>
        <begin position="1"/>
        <end position="74"/>
    </location>
</feature>
<keyword evidence="3" id="KW-1185">Reference proteome</keyword>
<organism evidence="2 3">
    <name type="scientific">Austropuccinia psidii MF-1</name>
    <dbReference type="NCBI Taxonomy" id="1389203"/>
    <lineage>
        <taxon>Eukaryota</taxon>
        <taxon>Fungi</taxon>
        <taxon>Dikarya</taxon>
        <taxon>Basidiomycota</taxon>
        <taxon>Pucciniomycotina</taxon>
        <taxon>Pucciniomycetes</taxon>
        <taxon>Pucciniales</taxon>
        <taxon>Sphaerophragmiaceae</taxon>
        <taxon>Austropuccinia</taxon>
    </lineage>
</organism>
<evidence type="ECO:0000256" key="1">
    <source>
        <dbReference type="SAM" id="MobiDB-lite"/>
    </source>
</evidence>
<protein>
    <recommendedName>
        <fullName evidence="4">DUF4939 domain-containing protein</fullName>
    </recommendedName>
</protein>
<dbReference type="Proteomes" id="UP000765509">
    <property type="component" value="Unassembled WGS sequence"/>
</dbReference>
<dbReference type="OrthoDB" id="2447685at2759"/>
<evidence type="ECO:0000313" key="2">
    <source>
        <dbReference type="EMBL" id="MBW0525525.1"/>
    </source>
</evidence>
<sequence>MPFQHSPPARQTRSQAKDGTVLTPASRVPLDGAPEVPQLRAHLYRGPNMEGKASSRKEGRGPRRKTLSQLNQPGSHQFEPYLLAIIQKMTQIMANLQANSSSKASRPTGFNTSSMKVPDCFDDTQSFKVRGFIQSFQLIINNYQENFFEDKKKDLYATSFLIGRASKWIEPYVYNLTNQDPTYLLSNWELFESQPFTLFGDPNEVRRAAAELNGLRTEERGHIYLYIADFRSFCVNN</sequence>
<evidence type="ECO:0000313" key="3">
    <source>
        <dbReference type="Proteomes" id="UP000765509"/>
    </source>
</evidence>
<dbReference type="EMBL" id="AVOT02031879">
    <property type="protein sequence ID" value="MBW0525525.1"/>
    <property type="molecule type" value="Genomic_DNA"/>
</dbReference>
<accession>A0A9Q3ELW7</accession>
<gene>
    <name evidence="2" type="ORF">O181_065240</name>
</gene>
<name>A0A9Q3ELW7_9BASI</name>
<proteinExistence type="predicted"/>
<dbReference type="AlphaFoldDB" id="A0A9Q3ELW7"/>
<comment type="caution">
    <text evidence="2">The sequence shown here is derived from an EMBL/GenBank/DDBJ whole genome shotgun (WGS) entry which is preliminary data.</text>
</comment>
<evidence type="ECO:0008006" key="4">
    <source>
        <dbReference type="Google" id="ProtNLM"/>
    </source>
</evidence>